<dbReference type="Proteomes" id="UP001489897">
    <property type="component" value="Unassembled WGS sequence"/>
</dbReference>
<evidence type="ECO:0000313" key="2">
    <source>
        <dbReference type="Proteomes" id="UP001489897"/>
    </source>
</evidence>
<protein>
    <submittedName>
        <fullName evidence="1">Uncharacterized protein</fullName>
    </submittedName>
</protein>
<dbReference type="EMBL" id="JAYMRV010000022">
    <property type="protein sequence ID" value="MEM5426751.1"/>
    <property type="molecule type" value="Genomic_DNA"/>
</dbReference>
<evidence type="ECO:0000313" key="1">
    <source>
        <dbReference type="EMBL" id="MEM5426751.1"/>
    </source>
</evidence>
<keyword evidence="2" id="KW-1185">Reference proteome</keyword>
<dbReference type="RefSeq" id="WP_342950313.1">
    <property type="nucleotide sequence ID" value="NZ_JAYMRV010000022.1"/>
</dbReference>
<reference evidence="1 2" key="1">
    <citation type="submission" date="2024-01" db="EMBL/GenBank/DDBJ databases">
        <title>The diversity of rhizobia nodulating Mimosa spp. in eleven states of Brazil covering several biomes is determined by host plant, location, and edaphic factors.</title>
        <authorList>
            <person name="Rouws L."/>
            <person name="Barauna A."/>
            <person name="Beukes C."/>
            <person name="De Faria S.M."/>
            <person name="Gross E."/>
            <person name="Dos Reis Junior F.B."/>
            <person name="Simon M."/>
            <person name="Maluk M."/>
            <person name="Odee D.W."/>
            <person name="Kenicer G."/>
            <person name="Young J.P.W."/>
            <person name="Reis V.M."/>
            <person name="Zilli J."/>
            <person name="James E.K."/>
        </authorList>
    </citation>
    <scope>NUCLEOTIDE SEQUENCE [LARGE SCALE GENOMIC DNA]</scope>
    <source>
        <strain evidence="1 2">JPY167</strain>
    </source>
</reference>
<comment type="caution">
    <text evidence="1">The sequence shown here is derived from an EMBL/GenBank/DDBJ whole genome shotgun (WGS) entry which is preliminary data.</text>
</comment>
<proteinExistence type="predicted"/>
<name>A0ABU9S346_9BURK</name>
<sequence>MKHVELRASATDAVDPLARDIVILAPPVARMGAAAAYGGSGRCSPSALSVSMETCHLIPTFQNRVDPNGSILKPVTLLRIGGKTVECAIGVIGPCSLKVTCAFI</sequence>
<organism evidence="1 2">
    <name type="scientific">Paraburkholderia ferrariae</name>
    <dbReference type="NCBI Taxonomy" id="386056"/>
    <lineage>
        <taxon>Bacteria</taxon>
        <taxon>Pseudomonadati</taxon>
        <taxon>Pseudomonadota</taxon>
        <taxon>Betaproteobacteria</taxon>
        <taxon>Burkholderiales</taxon>
        <taxon>Burkholderiaceae</taxon>
        <taxon>Paraburkholderia</taxon>
    </lineage>
</organism>
<accession>A0ABU9S346</accession>
<gene>
    <name evidence="1" type="ORF">VSR73_38110</name>
</gene>